<dbReference type="EMBL" id="JARRAF010000039">
    <property type="protein sequence ID" value="MDK2126481.1"/>
    <property type="molecule type" value="Genomic_DNA"/>
</dbReference>
<gene>
    <name evidence="1" type="ORF">PZA18_20785</name>
</gene>
<dbReference type="InterPro" id="IPR021364">
    <property type="entry name" value="DUF2857"/>
</dbReference>
<keyword evidence="2" id="KW-1185">Reference proteome</keyword>
<organism evidence="1 2">
    <name type="scientific">Parachitinimonas caeni</name>
    <dbReference type="NCBI Taxonomy" id="3031301"/>
    <lineage>
        <taxon>Bacteria</taxon>
        <taxon>Pseudomonadati</taxon>
        <taxon>Pseudomonadota</taxon>
        <taxon>Betaproteobacteria</taxon>
        <taxon>Neisseriales</taxon>
        <taxon>Chitinibacteraceae</taxon>
        <taxon>Parachitinimonas</taxon>
    </lineage>
</organism>
<dbReference type="Pfam" id="PF11198">
    <property type="entry name" value="DUF2857"/>
    <property type="match status" value="1"/>
</dbReference>
<accession>A0ABT7E2D9</accession>
<protein>
    <submittedName>
        <fullName evidence="1">STY4526/YPO1902 family pathogenicity island replication protein</fullName>
    </submittedName>
</protein>
<sequence>MVTSSEVLSVDCSRSLRQLVLADLAQGMAKGDVAGWLGNGAPAEVLDLLSKITLGELTDLADMPDLQIQVQISLPSLRFCRDQLQQQHLYQREVEQFVTDGVNWMVMHKLFRWSRDAYRQARQHYGVRPQAGRRSQATQEQIDEILRLAKCSPDTPRRSLILSVRDRFPNLQLQQIFDVLNDSKLI</sequence>
<comment type="caution">
    <text evidence="1">The sequence shown here is derived from an EMBL/GenBank/DDBJ whole genome shotgun (WGS) entry which is preliminary data.</text>
</comment>
<name>A0ABT7E2D9_9NEIS</name>
<proteinExistence type="predicted"/>
<evidence type="ECO:0000313" key="2">
    <source>
        <dbReference type="Proteomes" id="UP001172778"/>
    </source>
</evidence>
<evidence type="ECO:0000313" key="1">
    <source>
        <dbReference type="EMBL" id="MDK2126481.1"/>
    </source>
</evidence>
<dbReference type="Proteomes" id="UP001172778">
    <property type="component" value="Unassembled WGS sequence"/>
</dbReference>
<dbReference type="RefSeq" id="WP_284102800.1">
    <property type="nucleotide sequence ID" value="NZ_JARRAF010000039.1"/>
</dbReference>
<reference evidence="1" key="1">
    <citation type="submission" date="2023-03" db="EMBL/GenBank/DDBJ databases">
        <title>Chitinimonas shenzhenensis gen. nov., sp. nov., a novel member of family Burkholderiaceae isolated from activated sludge collected in Shen Zhen, China.</title>
        <authorList>
            <person name="Wang X."/>
        </authorList>
    </citation>
    <scope>NUCLEOTIDE SEQUENCE</scope>
    <source>
        <strain evidence="1">DQS-5</strain>
    </source>
</reference>